<evidence type="ECO:0000256" key="1">
    <source>
        <dbReference type="SAM" id="MobiDB-lite"/>
    </source>
</evidence>
<feature type="compositionally biased region" description="Basic residues" evidence="1">
    <location>
        <begin position="1"/>
        <end position="19"/>
    </location>
</feature>
<dbReference type="AlphaFoldDB" id="A0A450WTX4"/>
<dbReference type="EMBL" id="CAADFL010000703">
    <property type="protein sequence ID" value="VFK20516.1"/>
    <property type="molecule type" value="Genomic_DNA"/>
</dbReference>
<name>A0A450WTX4_9GAMM</name>
<accession>A0A450WTX4</accession>
<dbReference type="EMBL" id="CAADEZ010000684">
    <property type="protein sequence ID" value="VFJ73026.1"/>
    <property type="molecule type" value="Genomic_DNA"/>
</dbReference>
<evidence type="ECO:0000313" key="2">
    <source>
        <dbReference type="EMBL" id="VFJ46077.1"/>
    </source>
</evidence>
<evidence type="ECO:0000313" key="3">
    <source>
        <dbReference type="EMBL" id="VFJ73026.1"/>
    </source>
</evidence>
<dbReference type="EMBL" id="CAADFA010000034">
    <property type="protein sequence ID" value="VFJ46077.1"/>
    <property type="molecule type" value="Genomic_DNA"/>
</dbReference>
<proteinExistence type="predicted"/>
<protein>
    <submittedName>
        <fullName evidence="4">Uncharacterized protein</fullName>
    </submittedName>
</protein>
<organism evidence="4">
    <name type="scientific">Candidatus Kentrum sp. FM</name>
    <dbReference type="NCBI Taxonomy" id="2126340"/>
    <lineage>
        <taxon>Bacteria</taxon>
        <taxon>Pseudomonadati</taxon>
        <taxon>Pseudomonadota</taxon>
        <taxon>Gammaproteobacteria</taxon>
        <taxon>Candidatus Kentrum</taxon>
    </lineage>
</organism>
<gene>
    <name evidence="3" type="ORF">BECKFM1743A_GA0114220_106842</name>
    <name evidence="4" type="ORF">BECKFM1743B_GA0114221_107032</name>
    <name evidence="2" type="ORF">BECKFM1743C_GA0114222_100349</name>
</gene>
<reference evidence="4" key="1">
    <citation type="submission" date="2019-02" db="EMBL/GenBank/DDBJ databases">
        <authorList>
            <person name="Gruber-Vodicka R. H."/>
            <person name="Seah K. B. B."/>
        </authorList>
    </citation>
    <scope>NUCLEOTIDE SEQUENCE</scope>
    <source>
        <strain evidence="3">BECK_BZ163</strain>
        <strain evidence="4">BECK_BZ164</strain>
        <strain evidence="2">BECK_BZ165</strain>
    </source>
</reference>
<feature type="region of interest" description="Disordered" evidence="1">
    <location>
        <begin position="1"/>
        <end position="25"/>
    </location>
</feature>
<evidence type="ECO:0000313" key="4">
    <source>
        <dbReference type="EMBL" id="VFK20516.1"/>
    </source>
</evidence>
<sequence length="48" mass="5506">MSTEKHGKRRKILHHRGHSAAKPQPVIVVLSLSEKPDKIDSDSESRYR</sequence>